<evidence type="ECO:0000313" key="2">
    <source>
        <dbReference type="EMBL" id="KAF2797980.1"/>
    </source>
</evidence>
<feature type="compositionally biased region" description="Polar residues" evidence="1">
    <location>
        <begin position="75"/>
        <end position="87"/>
    </location>
</feature>
<feature type="region of interest" description="Disordered" evidence="1">
    <location>
        <begin position="1"/>
        <end position="455"/>
    </location>
</feature>
<accession>A0A6A6XNC1</accession>
<feature type="compositionally biased region" description="Polar residues" evidence="1">
    <location>
        <begin position="309"/>
        <end position="329"/>
    </location>
</feature>
<sequence length="849" mass="91343">MPTHSRRPSGHQHSHNASKAQPASPAKHQRTPTEPTLLRLPSSSSAASVSVTSRTRRATNPSTPTTLTPSQVSTATSPSYFSPQPTASGKDIRSPGTRRPPASFSGHGIDTSRGPPISSITRGTANIGRRPSLSSDYAHHQQHLGLASPADTPRSSSGDYRRTGGAEDAGRYTPQSQHSQTQTPTVSRQNSTKAPRRSRHMASSVDESSDYDSGLRSQSDDARAVSSRRGATDTDGTDGEQGEDLFLHIAEDSAARESAAEAASRADRLRSRIARASNRQSFPSANYSSSPAPPSSATPTANGRRIPSTIDTKSSTPARRNSLLPSSSRTQREQTPLTPTYPLDTPRSRLLDLSPKPPVSSSSPKIRDQDLSPRQFLSQLGRRRPSYPDAVQTPPSRAQTYRPSNLYYSSSRDNQDAPHVDHSQGTPSQIPQGTPSRADGTESLDDSTGPAASVWDELDDLKSRIRRIELGGKIPTTSGAVVANATAERPRTANTSVTTVSSSPKQQRKTNVSPPDSTVGTHTVQKAYPVLREALAKTKQYVSPGVFRVLEATASEAIGLAELTGGAGPQGTFHSASSILNGASMPDRQVRRKADNICRSLMELCVALCDTKSSVASPALRTVAAASSRRPSVQINGESPQTIRQSIEPESNTLPRSSPSRAMDRIQARRTSMLSPGLNGSPRESSQDPPPPSQSQIPTRLSRAGTSLHRTHRMVDDDNEDPIMRAPSRAMTDFRDIRSNKTTRFSRDYTSREPMPELQPSPAIQQQTASLRRPTVTGVGNENHMLFRANNNQRYNLDRQSSPAYEKQVSADLAPRSQYNSSRNSIGGASGLGRTASLGRRLRGTAAGE</sequence>
<feature type="compositionally biased region" description="Low complexity" evidence="1">
    <location>
        <begin position="32"/>
        <end position="74"/>
    </location>
</feature>
<feature type="compositionally biased region" description="Polar residues" evidence="1">
    <location>
        <begin position="423"/>
        <end position="435"/>
    </location>
</feature>
<keyword evidence="3" id="KW-1185">Reference proteome</keyword>
<dbReference type="AlphaFoldDB" id="A0A6A6XNC1"/>
<feature type="region of interest" description="Disordered" evidence="1">
    <location>
        <begin position="625"/>
        <end position="724"/>
    </location>
</feature>
<feature type="region of interest" description="Disordered" evidence="1">
    <location>
        <begin position="481"/>
        <end position="521"/>
    </location>
</feature>
<feature type="compositionally biased region" description="Basic and acidic residues" evidence="1">
    <location>
        <begin position="413"/>
        <end position="422"/>
    </location>
</feature>
<dbReference type="Proteomes" id="UP000799757">
    <property type="component" value="Unassembled WGS sequence"/>
</dbReference>
<feature type="compositionally biased region" description="Basic and acidic residues" evidence="1">
    <location>
        <begin position="159"/>
        <end position="170"/>
    </location>
</feature>
<feature type="compositionally biased region" description="Basic and acidic residues" evidence="1">
    <location>
        <begin position="740"/>
        <end position="755"/>
    </location>
</feature>
<dbReference type="EMBL" id="MU001794">
    <property type="protein sequence ID" value="KAF2797980.1"/>
    <property type="molecule type" value="Genomic_DNA"/>
</dbReference>
<feature type="compositionally biased region" description="Low complexity" evidence="1">
    <location>
        <begin position="173"/>
        <end position="185"/>
    </location>
</feature>
<feature type="compositionally biased region" description="Polar residues" evidence="1">
    <location>
        <begin position="629"/>
        <end position="660"/>
    </location>
</feature>
<feature type="compositionally biased region" description="Polar residues" evidence="1">
    <location>
        <begin position="817"/>
        <end position="827"/>
    </location>
</feature>
<feature type="compositionally biased region" description="Basic residues" evidence="1">
    <location>
        <begin position="1"/>
        <end position="16"/>
    </location>
</feature>
<feature type="region of interest" description="Disordered" evidence="1">
    <location>
        <begin position="740"/>
        <end position="849"/>
    </location>
</feature>
<proteinExistence type="predicted"/>
<evidence type="ECO:0000256" key="1">
    <source>
        <dbReference type="SAM" id="MobiDB-lite"/>
    </source>
</evidence>
<dbReference type="OrthoDB" id="5369729at2759"/>
<reference evidence="2" key="1">
    <citation type="journal article" date="2020" name="Stud. Mycol.">
        <title>101 Dothideomycetes genomes: a test case for predicting lifestyles and emergence of pathogens.</title>
        <authorList>
            <person name="Haridas S."/>
            <person name="Albert R."/>
            <person name="Binder M."/>
            <person name="Bloem J."/>
            <person name="Labutti K."/>
            <person name="Salamov A."/>
            <person name="Andreopoulos B."/>
            <person name="Baker S."/>
            <person name="Barry K."/>
            <person name="Bills G."/>
            <person name="Bluhm B."/>
            <person name="Cannon C."/>
            <person name="Castanera R."/>
            <person name="Culley D."/>
            <person name="Daum C."/>
            <person name="Ezra D."/>
            <person name="Gonzalez J."/>
            <person name="Henrissat B."/>
            <person name="Kuo A."/>
            <person name="Liang C."/>
            <person name="Lipzen A."/>
            <person name="Lutzoni F."/>
            <person name="Magnuson J."/>
            <person name="Mondo S."/>
            <person name="Nolan M."/>
            <person name="Ohm R."/>
            <person name="Pangilinan J."/>
            <person name="Park H.-J."/>
            <person name="Ramirez L."/>
            <person name="Alfaro M."/>
            <person name="Sun H."/>
            <person name="Tritt A."/>
            <person name="Yoshinaga Y."/>
            <person name="Zwiers L.-H."/>
            <person name="Turgeon B."/>
            <person name="Goodwin S."/>
            <person name="Spatafora J."/>
            <person name="Crous P."/>
            <person name="Grigoriev I."/>
        </authorList>
    </citation>
    <scope>NUCLEOTIDE SEQUENCE</scope>
    <source>
        <strain evidence="2">CBS 109.77</strain>
    </source>
</reference>
<gene>
    <name evidence="2" type="ORF">K505DRAFT_297373</name>
</gene>
<protein>
    <submittedName>
        <fullName evidence="2">Uncharacterized protein</fullName>
    </submittedName>
</protein>
<feature type="compositionally biased region" description="Polar residues" evidence="1">
    <location>
        <begin position="789"/>
        <end position="803"/>
    </location>
</feature>
<feature type="compositionally biased region" description="Polar residues" evidence="1">
    <location>
        <begin position="509"/>
        <end position="521"/>
    </location>
</feature>
<organism evidence="2 3">
    <name type="scientific">Melanomma pulvis-pyrius CBS 109.77</name>
    <dbReference type="NCBI Taxonomy" id="1314802"/>
    <lineage>
        <taxon>Eukaryota</taxon>
        <taxon>Fungi</taxon>
        <taxon>Dikarya</taxon>
        <taxon>Ascomycota</taxon>
        <taxon>Pezizomycotina</taxon>
        <taxon>Dothideomycetes</taxon>
        <taxon>Pleosporomycetidae</taxon>
        <taxon>Pleosporales</taxon>
        <taxon>Melanommataceae</taxon>
        <taxon>Melanomma</taxon>
    </lineage>
</organism>
<feature type="compositionally biased region" description="Basic and acidic residues" evidence="1">
    <location>
        <begin position="245"/>
        <end position="270"/>
    </location>
</feature>
<feature type="compositionally biased region" description="Polar residues" evidence="1">
    <location>
        <begin position="393"/>
        <end position="412"/>
    </location>
</feature>
<evidence type="ECO:0000313" key="3">
    <source>
        <dbReference type="Proteomes" id="UP000799757"/>
    </source>
</evidence>
<name>A0A6A6XNC1_9PLEO</name>
<feature type="compositionally biased region" description="Low complexity" evidence="1">
    <location>
        <begin position="335"/>
        <end position="345"/>
    </location>
</feature>